<dbReference type="Proteomes" id="UP000828390">
    <property type="component" value="Unassembled WGS sequence"/>
</dbReference>
<sequence>MGDSVKSASTTSSSYRSRLAQARLQKLKAQRQLRPFDELFELEQAERDILRRKQIFSQKAKIQDAEDEGKIW</sequence>
<reference evidence="1" key="2">
    <citation type="submission" date="2020-11" db="EMBL/GenBank/DDBJ databases">
        <authorList>
            <person name="McCartney M.A."/>
            <person name="Auch B."/>
            <person name="Kono T."/>
            <person name="Mallez S."/>
            <person name="Becker A."/>
            <person name="Gohl D.M."/>
            <person name="Silverstein K.A.T."/>
            <person name="Koren S."/>
            <person name="Bechman K.B."/>
            <person name="Herman A."/>
            <person name="Abrahante J.E."/>
            <person name="Garbe J."/>
        </authorList>
    </citation>
    <scope>NUCLEOTIDE SEQUENCE</scope>
    <source>
        <strain evidence="1">Duluth1</strain>
        <tissue evidence="1">Whole animal</tissue>
    </source>
</reference>
<dbReference type="EMBL" id="JAIWYP010000016">
    <property type="protein sequence ID" value="KAH3696377.1"/>
    <property type="molecule type" value="Genomic_DNA"/>
</dbReference>
<evidence type="ECO:0000313" key="1">
    <source>
        <dbReference type="EMBL" id="KAH3696377.1"/>
    </source>
</evidence>
<dbReference type="AlphaFoldDB" id="A0A9D3YDG7"/>
<proteinExistence type="predicted"/>
<evidence type="ECO:0000313" key="2">
    <source>
        <dbReference type="EMBL" id="KAH3696519.1"/>
    </source>
</evidence>
<organism evidence="1 3">
    <name type="scientific">Dreissena polymorpha</name>
    <name type="common">Zebra mussel</name>
    <name type="synonym">Mytilus polymorpha</name>
    <dbReference type="NCBI Taxonomy" id="45954"/>
    <lineage>
        <taxon>Eukaryota</taxon>
        <taxon>Metazoa</taxon>
        <taxon>Spiralia</taxon>
        <taxon>Lophotrochozoa</taxon>
        <taxon>Mollusca</taxon>
        <taxon>Bivalvia</taxon>
        <taxon>Autobranchia</taxon>
        <taxon>Heteroconchia</taxon>
        <taxon>Euheterodonta</taxon>
        <taxon>Imparidentia</taxon>
        <taxon>Neoheterodontei</taxon>
        <taxon>Myida</taxon>
        <taxon>Dreissenoidea</taxon>
        <taxon>Dreissenidae</taxon>
        <taxon>Dreissena</taxon>
    </lineage>
</organism>
<gene>
    <name evidence="1" type="ORF">DPMN_083841</name>
    <name evidence="2" type="ORF">DPMN_083984</name>
</gene>
<protein>
    <submittedName>
        <fullName evidence="1">Uncharacterized protein</fullName>
    </submittedName>
</protein>
<comment type="caution">
    <text evidence="1">The sequence shown here is derived from an EMBL/GenBank/DDBJ whole genome shotgun (WGS) entry which is preliminary data.</text>
</comment>
<keyword evidence="3" id="KW-1185">Reference proteome</keyword>
<name>A0A9D3YDG7_DREPO</name>
<reference evidence="1" key="1">
    <citation type="journal article" date="2019" name="bioRxiv">
        <title>The Genome of the Zebra Mussel, Dreissena polymorpha: A Resource for Invasive Species Research.</title>
        <authorList>
            <person name="McCartney M.A."/>
            <person name="Auch B."/>
            <person name="Kono T."/>
            <person name="Mallez S."/>
            <person name="Zhang Y."/>
            <person name="Obille A."/>
            <person name="Becker A."/>
            <person name="Abrahante J.E."/>
            <person name="Garbe J."/>
            <person name="Badalamenti J.P."/>
            <person name="Herman A."/>
            <person name="Mangelson H."/>
            <person name="Liachko I."/>
            <person name="Sullivan S."/>
            <person name="Sone E.D."/>
            <person name="Koren S."/>
            <person name="Silverstein K.A.T."/>
            <person name="Beckman K.B."/>
            <person name="Gohl D.M."/>
        </authorList>
    </citation>
    <scope>NUCLEOTIDE SEQUENCE</scope>
    <source>
        <strain evidence="1">Duluth1</strain>
        <tissue evidence="1">Whole animal</tissue>
    </source>
</reference>
<accession>A0A9D3YDG7</accession>
<evidence type="ECO:0000313" key="3">
    <source>
        <dbReference type="Proteomes" id="UP000828390"/>
    </source>
</evidence>
<dbReference type="EMBL" id="JAIWYP010000016">
    <property type="protein sequence ID" value="KAH3696519.1"/>
    <property type="molecule type" value="Genomic_DNA"/>
</dbReference>